<gene>
    <name evidence="3" type="ORF">AUP42_05420</name>
</gene>
<evidence type="ECO:0000313" key="3">
    <source>
        <dbReference type="EMBL" id="KZB62384.1"/>
    </source>
</evidence>
<proteinExistence type="inferred from homology"/>
<comment type="caution">
    <text evidence="3">The sequence shown here is derived from an EMBL/GenBank/DDBJ whole genome shotgun (WGS) entry which is preliminary data.</text>
</comment>
<name>A0A154L318_9PROT</name>
<dbReference type="PANTHER" id="PTHR34068">
    <property type="entry name" value="UPF0145 PROTEIN YBJQ"/>
    <property type="match status" value="1"/>
</dbReference>
<dbReference type="Gene3D" id="3.30.110.70">
    <property type="entry name" value="Hypothetical protein apc22750. Chain B"/>
    <property type="match status" value="1"/>
</dbReference>
<organism evidence="3 4">
    <name type="scientific">Thalassospira lucentensis</name>
    <dbReference type="NCBI Taxonomy" id="168935"/>
    <lineage>
        <taxon>Bacteria</taxon>
        <taxon>Pseudomonadati</taxon>
        <taxon>Pseudomonadota</taxon>
        <taxon>Alphaproteobacteria</taxon>
        <taxon>Rhodospirillales</taxon>
        <taxon>Thalassospiraceae</taxon>
        <taxon>Thalassospira</taxon>
    </lineage>
</organism>
<dbReference type="SUPFAM" id="SSF117782">
    <property type="entry name" value="YbjQ-like"/>
    <property type="match status" value="1"/>
</dbReference>
<dbReference type="RefSeq" id="WP_062952951.1">
    <property type="nucleotide sequence ID" value="NZ_LPVY01000021.1"/>
</dbReference>
<dbReference type="AlphaFoldDB" id="A0A154L318"/>
<comment type="similarity">
    <text evidence="1 2">Belongs to the UPF0145 family.</text>
</comment>
<dbReference type="InterPro" id="IPR002765">
    <property type="entry name" value="UPF0145_YbjQ-like"/>
</dbReference>
<dbReference type="Pfam" id="PF01906">
    <property type="entry name" value="YbjQ_1"/>
    <property type="match status" value="1"/>
</dbReference>
<evidence type="ECO:0000256" key="1">
    <source>
        <dbReference type="ARBA" id="ARBA00010751"/>
    </source>
</evidence>
<protein>
    <recommendedName>
        <fullName evidence="2">UPF0145 protein AUP42_05420</fullName>
    </recommendedName>
</protein>
<dbReference type="EMBL" id="LPVY01000021">
    <property type="protein sequence ID" value="KZB62384.1"/>
    <property type="molecule type" value="Genomic_DNA"/>
</dbReference>
<dbReference type="PANTHER" id="PTHR34068:SF2">
    <property type="entry name" value="UPF0145 PROTEIN SCO3412"/>
    <property type="match status" value="1"/>
</dbReference>
<dbReference type="InterPro" id="IPR035439">
    <property type="entry name" value="UPF0145_dom_sf"/>
</dbReference>
<reference evidence="3 4" key="1">
    <citation type="submission" date="2015-12" db="EMBL/GenBank/DDBJ databases">
        <title>Genome sequence of Thalassospira lucentensis MCCC 1A02072.</title>
        <authorList>
            <person name="Lu L."/>
            <person name="Lai Q."/>
            <person name="Shao Z."/>
            <person name="Qian P."/>
        </authorList>
    </citation>
    <scope>NUCLEOTIDE SEQUENCE [LARGE SCALE GENOMIC DNA]</scope>
    <source>
        <strain evidence="3 4">MCCC 1A02072</strain>
    </source>
</reference>
<dbReference type="OrthoDB" id="9796448at2"/>
<evidence type="ECO:0000256" key="2">
    <source>
        <dbReference type="HAMAP-Rule" id="MF_00338"/>
    </source>
</evidence>
<sequence length="114" mass="12631">MTKNQNTAAELPVVTISHIPGREISENLGIVFGSSVRSRSFLFDIFAFFKNLFGGEVRSYTRLLEQAQTEAIERLIRQAGVMDADAVVDVHFSTSQVAYKAAEIFAYGTAVRLK</sequence>
<dbReference type="Proteomes" id="UP000076335">
    <property type="component" value="Unassembled WGS sequence"/>
</dbReference>
<evidence type="ECO:0000313" key="4">
    <source>
        <dbReference type="Proteomes" id="UP000076335"/>
    </source>
</evidence>
<dbReference type="HAMAP" id="MF_00338">
    <property type="entry name" value="UPF0145"/>
    <property type="match status" value="1"/>
</dbReference>
<accession>A0A154L318</accession>